<gene>
    <name evidence="1" type="ORF">B1202_02425</name>
</gene>
<keyword evidence="2" id="KW-1185">Reference proteome</keyword>
<sequence length="82" mass="8982">MSGLENTPSAQSCECKNCCSSLVHQMLETINNQTQQITALINSHAEQNKVLAQIVDQNNELIAELIQDDEDNESSLSGYLDG</sequence>
<reference evidence="1 2" key="1">
    <citation type="submission" date="2017-02" db="EMBL/GenBank/DDBJ databases">
        <title>Acinetobacter sp. ANC 4945, whole genome shotgun sequencing project.</title>
        <authorList>
            <person name="Radolfova-Krizova L."/>
            <person name="Al Atrouni A."/>
            <person name="Nemec A."/>
        </authorList>
    </citation>
    <scope>NUCLEOTIDE SEQUENCE [LARGE SCALE GENOMIC DNA]</scope>
    <source>
        <strain evidence="1 2">ANC 4945</strain>
    </source>
</reference>
<evidence type="ECO:0000313" key="1">
    <source>
        <dbReference type="EMBL" id="OOV85517.1"/>
    </source>
</evidence>
<dbReference type="Proteomes" id="UP000191160">
    <property type="component" value="Unassembled WGS sequence"/>
</dbReference>
<dbReference type="EMBL" id="MVKX01000001">
    <property type="protein sequence ID" value="OOV85517.1"/>
    <property type="molecule type" value="Genomic_DNA"/>
</dbReference>
<evidence type="ECO:0000313" key="2">
    <source>
        <dbReference type="Proteomes" id="UP000191160"/>
    </source>
</evidence>
<protein>
    <submittedName>
        <fullName evidence="1">Uncharacterized protein</fullName>
    </submittedName>
</protein>
<dbReference type="AlphaFoldDB" id="A0A1T1H744"/>
<organism evidence="1 2">
    <name type="scientific">Acinetobacter amyesii</name>
    <dbReference type="NCBI Taxonomy" id="2942470"/>
    <lineage>
        <taxon>Bacteria</taxon>
        <taxon>Pseudomonadati</taxon>
        <taxon>Pseudomonadota</taxon>
        <taxon>Gammaproteobacteria</taxon>
        <taxon>Moraxellales</taxon>
        <taxon>Moraxellaceae</taxon>
        <taxon>Acinetobacter</taxon>
    </lineage>
</organism>
<proteinExistence type="predicted"/>
<name>A0A1T1H744_9GAMM</name>
<accession>A0A1T1H744</accession>
<comment type="caution">
    <text evidence="1">The sequence shown here is derived from an EMBL/GenBank/DDBJ whole genome shotgun (WGS) entry which is preliminary data.</text>
</comment>